<keyword evidence="2" id="KW-0689">Ribosomal protein</keyword>
<evidence type="ECO:0000256" key="4">
    <source>
        <dbReference type="ARBA" id="ARBA00035274"/>
    </source>
</evidence>
<dbReference type="Gene3D" id="1.10.287.3980">
    <property type="match status" value="1"/>
</dbReference>
<feature type="region of interest" description="Disordered" evidence="5">
    <location>
        <begin position="1"/>
        <end position="20"/>
    </location>
</feature>
<dbReference type="HAMAP" id="MF_00391">
    <property type="entry name" value="Ribosomal_bL34"/>
    <property type="match status" value="1"/>
</dbReference>
<dbReference type="GO" id="GO:0006412">
    <property type="term" value="P:translation"/>
    <property type="evidence" value="ECO:0007669"/>
    <property type="project" value="InterPro"/>
</dbReference>
<proteinExistence type="inferred from homology"/>
<sequence length="51" mass="6262">QQVRCKARGTEYQPSQRVRKRRHGFLSRLKTKNGRKVLERRRIKGRKYLTH</sequence>
<evidence type="ECO:0000256" key="5">
    <source>
        <dbReference type="SAM" id="MobiDB-lite"/>
    </source>
</evidence>
<comment type="similarity">
    <text evidence="1">Belongs to the bacterial ribosomal protein bL34 family.</text>
</comment>
<accession>A0A0C9UM42</accession>
<evidence type="ECO:0000313" key="6">
    <source>
        <dbReference type="EMBL" id="KIJ26551.1"/>
    </source>
</evidence>
<dbReference type="PANTHER" id="PTHR14503:SF4">
    <property type="entry name" value="LARGE RIBOSOMAL SUBUNIT PROTEIN BL34M"/>
    <property type="match status" value="1"/>
</dbReference>
<dbReference type="OrthoDB" id="431691at2759"/>
<feature type="non-terminal residue" evidence="6">
    <location>
        <position position="51"/>
    </location>
</feature>
<protein>
    <recommendedName>
        <fullName evidence="4">Large ribosomal subunit protein bL34m</fullName>
    </recommendedName>
</protein>
<reference evidence="6 7" key="1">
    <citation type="submission" date="2014-06" db="EMBL/GenBank/DDBJ databases">
        <title>Evolutionary Origins and Diversification of the Mycorrhizal Mutualists.</title>
        <authorList>
            <consortium name="DOE Joint Genome Institute"/>
            <consortium name="Mycorrhizal Genomics Consortium"/>
            <person name="Kohler A."/>
            <person name="Kuo A."/>
            <person name="Nagy L.G."/>
            <person name="Floudas D."/>
            <person name="Copeland A."/>
            <person name="Barry K.W."/>
            <person name="Cichocki N."/>
            <person name="Veneault-Fourrey C."/>
            <person name="LaButti K."/>
            <person name="Lindquist E.A."/>
            <person name="Lipzen A."/>
            <person name="Lundell T."/>
            <person name="Morin E."/>
            <person name="Murat C."/>
            <person name="Riley R."/>
            <person name="Ohm R."/>
            <person name="Sun H."/>
            <person name="Tunlid A."/>
            <person name="Henrissat B."/>
            <person name="Grigoriev I.V."/>
            <person name="Hibbett D.S."/>
            <person name="Martin F."/>
        </authorList>
    </citation>
    <scope>NUCLEOTIDE SEQUENCE [LARGE SCALE GENOMIC DNA]</scope>
    <source>
        <strain evidence="6 7">SS14</strain>
    </source>
</reference>
<organism evidence="6 7">
    <name type="scientific">Sphaerobolus stellatus (strain SS14)</name>
    <dbReference type="NCBI Taxonomy" id="990650"/>
    <lineage>
        <taxon>Eukaryota</taxon>
        <taxon>Fungi</taxon>
        <taxon>Dikarya</taxon>
        <taxon>Basidiomycota</taxon>
        <taxon>Agaricomycotina</taxon>
        <taxon>Agaricomycetes</taxon>
        <taxon>Phallomycetidae</taxon>
        <taxon>Geastrales</taxon>
        <taxon>Sphaerobolaceae</taxon>
        <taxon>Sphaerobolus</taxon>
    </lineage>
</organism>
<gene>
    <name evidence="6" type="ORF">M422DRAFT_102345</name>
</gene>
<evidence type="ECO:0000256" key="3">
    <source>
        <dbReference type="ARBA" id="ARBA00023274"/>
    </source>
</evidence>
<dbReference type="AlphaFoldDB" id="A0A0C9UM42"/>
<name>A0A0C9UM42_SPHS4</name>
<dbReference type="EMBL" id="KN837365">
    <property type="protein sequence ID" value="KIJ26551.1"/>
    <property type="molecule type" value="Genomic_DNA"/>
</dbReference>
<evidence type="ECO:0000256" key="1">
    <source>
        <dbReference type="ARBA" id="ARBA00010111"/>
    </source>
</evidence>
<dbReference type="GO" id="GO:0003735">
    <property type="term" value="F:structural constituent of ribosome"/>
    <property type="evidence" value="ECO:0007669"/>
    <property type="project" value="InterPro"/>
</dbReference>
<dbReference type="HOGENOM" id="CLU_129938_1_0_1"/>
<dbReference type="Proteomes" id="UP000054279">
    <property type="component" value="Unassembled WGS sequence"/>
</dbReference>
<dbReference type="Pfam" id="PF00468">
    <property type="entry name" value="Ribosomal_L34"/>
    <property type="match status" value="1"/>
</dbReference>
<dbReference type="GO" id="GO:0005762">
    <property type="term" value="C:mitochondrial large ribosomal subunit"/>
    <property type="evidence" value="ECO:0007669"/>
    <property type="project" value="TreeGrafter"/>
</dbReference>
<dbReference type="PANTHER" id="PTHR14503">
    <property type="entry name" value="MITOCHONDRIAL RIBOSOMAL PROTEIN 34 FAMILY MEMBER"/>
    <property type="match status" value="1"/>
</dbReference>
<keyword evidence="7" id="KW-1185">Reference proteome</keyword>
<dbReference type="FunFam" id="1.10.287.3980:FF:000001">
    <property type="entry name" value="Mitochondrial ribosomal protein L34"/>
    <property type="match status" value="1"/>
</dbReference>
<evidence type="ECO:0000313" key="7">
    <source>
        <dbReference type="Proteomes" id="UP000054279"/>
    </source>
</evidence>
<keyword evidence="3" id="KW-0687">Ribonucleoprotein</keyword>
<feature type="non-terminal residue" evidence="6">
    <location>
        <position position="1"/>
    </location>
</feature>
<dbReference type="NCBIfam" id="TIGR01030">
    <property type="entry name" value="rpmH_bact"/>
    <property type="match status" value="1"/>
</dbReference>
<evidence type="ECO:0000256" key="2">
    <source>
        <dbReference type="ARBA" id="ARBA00022980"/>
    </source>
</evidence>
<dbReference type="InterPro" id="IPR000271">
    <property type="entry name" value="Ribosomal_bL34"/>
</dbReference>